<proteinExistence type="predicted"/>
<organism evidence="1 2">
    <name type="scientific">Rhizopogon vinicolor AM-OR11-026</name>
    <dbReference type="NCBI Taxonomy" id="1314800"/>
    <lineage>
        <taxon>Eukaryota</taxon>
        <taxon>Fungi</taxon>
        <taxon>Dikarya</taxon>
        <taxon>Basidiomycota</taxon>
        <taxon>Agaricomycotina</taxon>
        <taxon>Agaricomycetes</taxon>
        <taxon>Agaricomycetidae</taxon>
        <taxon>Boletales</taxon>
        <taxon>Suillineae</taxon>
        <taxon>Rhizopogonaceae</taxon>
        <taxon>Rhizopogon</taxon>
    </lineage>
</organism>
<gene>
    <name evidence="1" type="ORF">K503DRAFT_429971</name>
</gene>
<evidence type="ECO:0000313" key="1">
    <source>
        <dbReference type="EMBL" id="OAX34628.1"/>
    </source>
</evidence>
<protein>
    <submittedName>
        <fullName evidence="1">Uncharacterized protein</fullName>
    </submittedName>
</protein>
<dbReference type="InParanoid" id="A0A1B7MPU8"/>
<dbReference type="Proteomes" id="UP000092154">
    <property type="component" value="Unassembled WGS sequence"/>
</dbReference>
<dbReference type="EMBL" id="KV448587">
    <property type="protein sequence ID" value="OAX34628.1"/>
    <property type="molecule type" value="Genomic_DNA"/>
</dbReference>
<accession>A0A1B7MPU8</accession>
<sequence>MRWRRCATIYRYAIPPQELAPQESRQVTDGETRHFRYNDSLPTCLGCRLHRVGWYMSHVLTLWLLAGASRDKDKARRQSSVPAAQSDCPTQ</sequence>
<reference evidence="1 2" key="1">
    <citation type="submission" date="2016-06" db="EMBL/GenBank/DDBJ databases">
        <title>Comparative genomics of the ectomycorrhizal sister species Rhizopogon vinicolor and Rhizopogon vesiculosus (Basidiomycota: Boletales) reveals a divergence of the mating type B locus.</title>
        <authorList>
            <consortium name="DOE Joint Genome Institute"/>
            <person name="Mujic A.B."/>
            <person name="Kuo A."/>
            <person name="Tritt A."/>
            <person name="Lipzen A."/>
            <person name="Chen C."/>
            <person name="Johnson J."/>
            <person name="Sharma A."/>
            <person name="Barry K."/>
            <person name="Grigoriev I.V."/>
            <person name="Spatafora J.W."/>
        </authorList>
    </citation>
    <scope>NUCLEOTIDE SEQUENCE [LARGE SCALE GENOMIC DNA]</scope>
    <source>
        <strain evidence="1 2">AM-OR11-026</strain>
    </source>
</reference>
<name>A0A1B7MPU8_9AGAM</name>
<dbReference type="AlphaFoldDB" id="A0A1B7MPU8"/>
<evidence type="ECO:0000313" key="2">
    <source>
        <dbReference type="Proteomes" id="UP000092154"/>
    </source>
</evidence>
<keyword evidence="2" id="KW-1185">Reference proteome</keyword>